<evidence type="ECO:0000256" key="1">
    <source>
        <dbReference type="SAM" id="Phobius"/>
    </source>
</evidence>
<feature type="transmembrane region" description="Helical" evidence="1">
    <location>
        <begin position="57"/>
        <end position="74"/>
    </location>
</feature>
<proteinExistence type="predicted"/>
<evidence type="ECO:0000313" key="2">
    <source>
        <dbReference type="EMBL" id="LAB65773.1"/>
    </source>
</evidence>
<reference evidence="2" key="2">
    <citation type="submission" date="2017-11" db="EMBL/GenBank/DDBJ databases">
        <title>Coralsnake Venomics: Analyses of Venom Gland Transcriptomes and Proteomes of Six Brazilian Taxa.</title>
        <authorList>
            <person name="Aird S.D."/>
            <person name="Jorge da Silva N."/>
            <person name="Qiu L."/>
            <person name="Villar-Briones A."/>
            <person name="Aparecida-Saddi V."/>
            <person name="Campos-Telles M.P."/>
            <person name="Grau M."/>
            <person name="Mikheyev A.S."/>
        </authorList>
    </citation>
    <scope>NUCLEOTIDE SEQUENCE</scope>
    <source>
        <tissue evidence="2">Venom_gland</tissue>
    </source>
</reference>
<protein>
    <submittedName>
        <fullName evidence="2">Uncharacterized protein</fullName>
    </submittedName>
</protein>
<sequence length="105" mass="12279">MYKSHSNEMINQILVFMSLFCFLFLLASTTAITRCYIFFLIFIVYKYSVYLPTVKDLLVIVLEIISLCDLLYYINWSQFVISCANSMEEIGILGYYSLPISPQLR</sequence>
<keyword evidence="1" id="KW-0812">Transmembrane</keyword>
<keyword evidence="1" id="KW-0472">Membrane</keyword>
<organism evidence="2">
    <name type="scientific">Micrurus surinamensis</name>
    <name type="common">Surinam coral snake</name>
    <dbReference type="NCBI Taxonomy" id="129470"/>
    <lineage>
        <taxon>Eukaryota</taxon>
        <taxon>Metazoa</taxon>
        <taxon>Chordata</taxon>
        <taxon>Craniata</taxon>
        <taxon>Vertebrata</taxon>
        <taxon>Euteleostomi</taxon>
        <taxon>Lepidosauria</taxon>
        <taxon>Squamata</taxon>
        <taxon>Bifurcata</taxon>
        <taxon>Unidentata</taxon>
        <taxon>Episquamata</taxon>
        <taxon>Toxicofera</taxon>
        <taxon>Serpentes</taxon>
        <taxon>Colubroidea</taxon>
        <taxon>Elapidae</taxon>
        <taxon>Elapinae</taxon>
        <taxon>Micrurus</taxon>
    </lineage>
</organism>
<name>A0A2D4Q891_MICSU</name>
<dbReference type="EMBL" id="IACN01119130">
    <property type="protein sequence ID" value="LAB65773.1"/>
    <property type="molecule type" value="Transcribed_RNA"/>
</dbReference>
<dbReference type="AlphaFoldDB" id="A0A2D4Q891"/>
<feature type="transmembrane region" description="Helical" evidence="1">
    <location>
        <begin position="12"/>
        <end position="45"/>
    </location>
</feature>
<keyword evidence="1" id="KW-1133">Transmembrane helix</keyword>
<accession>A0A2D4Q891</accession>
<reference evidence="2" key="1">
    <citation type="submission" date="2017-07" db="EMBL/GenBank/DDBJ databases">
        <authorList>
            <person name="Mikheyev A."/>
            <person name="Grau M."/>
        </authorList>
    </citation>
    <scope>NUCLEOTIDE SEQUENCE</scope>
    <source>
        <tissue evidence="2">Venom_gland</tissue>
    </source>
</reference>